<gene>
    <name evidence="1" type="ORF">GC625_06020</name>
</gene>
<sequence length="215" mass="24180">MKTTLSQPFIINKLSINVKSALSRSGKIVFEANPAQKLYIVFDDHREAPAGFGVKASLTKKTYVIQRRVASSDRNVSEGRKPSSVLKVKVGNVFDFPNIDETRQAARQLVQTMLATKRNPNKIKRETDASELKMRLLLKLCNCLILICSIQHQKLVALWTKNTWHSQSINFIPTATAIKIVLHEGKPIHFATTVIALSSDRYLELCDLYSSQAIE</sequence>
<dbReference type="EMBL" id="AAMGXZ010000015">
    <property type="protein sequence ID" value="EDH2533179.1"/>
    <property type="molecule type" value="Genomic_DNA"/>
</dbReference>
<comment type="caution">
    <text evidence="1">The sequence shown here is derived from an EMBL/GenBank/DDBJ whole genome shotgun (WGS) entry which is preliminary data.</text>
</comment>
<dbReference type="AlphaFoldDB" id="A0A633IKQ6"/>
<accession>A0A633IKQ6</accession>
<name>A0A633IKQ6_SALER</name>
<evidence type="ECO:0000313" key="1">
    <source>
        <dbReference type="EMBL" id="EDH2533179.1"/>
    </source>
</evidence>
<protein>
    <submittedName>
        <fullName evidence="1">Cytoplasmic protein</fullName>
    </submittedName>
</protein>
<proteinExistence type="predicted"/>
<organism evidence="1">
    <name type="scientific">Salmonella enterica</name>
    <name type="common">Salmonella choleraesuis</name>
    <dbReference type="NCBI Taxonomy" id="28901"/>
    <lineage>
        <taxon>Bacteria</taxon>
        <taxon>Pseudomonadati</taxon>
        <taxon>Pseudomonadota</taxon>
        <taxon>Gammaproteobacteria</taxon>
        <taxon>Enterobacterales</taxon>
        <taxon>Enterobacteriaceae</taxon>
        <taxon>Salmonella</taxon>
    </lineage>
</organism>
<reference evidence="1" key="1">
    <citation type="submission" date="2019-10" db="EMBL/GenBank/DDBJ databases">
        <authorList>
            <consortium name="PulseNet: The National Subtyping Network for Foodborne Disease Surveillance"/>
            <person name="Tarr C.L."/>
            <person name="Trees E."/>
            <person name="Katz L.S."/>
            <person name="Carleton-Romer H.A."/>
            <person name="Stroika S."/>
            <person name="Kucerova Z."/>
            <person name="Roache K.F."/>
            <person name="Sabol A.L."/>
            <person name="Besser J."/>
            <person name="Gerner-Smidt P."/>
        </authorList>
    </citation>
    <scope>NUCLEOTIDE SEQUENCE</scope>
    <source>
        <strain evidence="1">PNUSAS109527</strain>
    </source>
</reference>